<dbReference type="InterPro" id="IPR050206">
    <property type="entry name" value="FtsK/SpoIIIE/SftA"/>
</dbReference>
<dbReference type="SUPFAM" id="SSF52540">
    <property type="entry name" value="P-loop containing nucleoside triphosphate hydrolases"/>
    <property type="match status" value="1"/>
</dbReference>
<dbReference type="InterPro" id="IPR027417">
    <property type="entry name" value="P-loop_NTPase"/>
</dbReference>
<dbReference type="PANTHER" id="PTHR22683:SF1">
    <property type="entry name" value="TYPE VII SECRETION SYSTEM PROTEIN ESSC"/>
    <property type="match status" value="1"/>
</dbReference>
<gene>
    <name evidence="6" type="ORF">GCM10022207_93390</name>
</gene>
<keyword evidence="1 3" id="KW-0547">Nucleotide-binding</keyword>
<accession>A0ABP7LUY4</accession>
<dbReference type="PROSITE" id="PS50901">
    <property type="entry name" value="FTSK"/>
    <property type="match status" value="1"/>
</dbReference>
<dbReference type="PANTHER" id="PTHR22683">
    <property type="entry name" value="SPORULATION PROTEIN RELATED"/>
    <property type="match status" value="1"/>
</dbReference>
<proteinExistence type="predicted"/>
<dbReference type="Gene3D" id="3.40.50.300">
    <property type="entry name" value="P-loop containing nucleotide triphosphate hydrolases"/>
    <property type="match status" value="1"/>
</dbReference>
<dbReference type="InterPro" id="IPR002543">
    <property type="entry name" value="FtsK_dom"/>
</dbReference>
<keyword evidence="7" id="KW-1185">Reference proteome</keyword>
<keyword evidence="2 3" id="KW-0067">ATP-binding</keyword>
<dbReference type="RefSeq" id="WP_345554723.1">
    <property type="nucleotide sequence ID" value="NZ_BAAAZA010000082.1"/>
</dbReference>
<organism evidence="6 7">
    <name type="scientific">Streptomyces lannensis</name>
    <dbReference type="NCBI Taxonomy" id="766498"/>
    <lineage>
        <taxon>Bacteria</taxon>
        <taxon>Bacillati</taxon>
        <taxon>Actinomycetota</taxon>
        <taxon>Actinomycetes</taxon>
        <taxon>Kitasatosporales</taxon>
        <taxon>Streptomycetaceae</taxon>
        <taxon>Streptomyces</taxon>
    </lineage>
</organism>
<feature type="region of interest" description="Disordered" evidence="4">
    <location>
        <begin position="68"/>
        <end position="110"/>
    </location>
</feature>
<evidence type="ECO:0000256" key="1">
    <source>
        <dbReference type="ARBA" id="ARBA00022741"/>
    </source>
</evidence>
<name>A0ABP7LUY4_9ACTN</name>
<sequence length="654" mass="69533">MDFAAAWSTIGKTTKSGTHTSALALTNTLDALAPMCAPFAARWDAEADRRMTLRTSENLKALMEAQKQHTSARVTSAQAKSQRQAARTASSNPLSTARRAARTADKAARQHKRQARAALKVAKANYPSTLRTKAIQAHAVHAVPGAAASWLMSTAEHLTIWPASVSAGLIVVNVSALWLGRRKVTVATEDGLSTEERQLVERLDPSYWVQHADARGLSGTVTTPASVTSAGIECNVRLDGQWTVKKLRSATDNVRALLGARTDLPMLVAAGARGGWGVIRLRTRSAAPDGPIPWSPGDAFGVDMVTGEDVQIPLGHRMLIAGMSGAGKSIASRPLLFDASEGPTNVLVIIDLKKVEGRLWDHRARVAYTPEEVVELVQELVDEMIERLDSLPKGQATLVPTAERPRITIVVDEGAEVVSSCTKVEIVTGYTEKGAAITEMVNALDGLESIARMGRAPAMDLVWMTQSPTYNDGVPRQIAKQLGLRIGLAVESPSEARVVFGESAQDKGWKADELPLPGVAMVRDGKRGPDPVKVRFMADDAVVALPDQRIWQRGATAPASPKRPPLRLVKGEDSVMAPPATTEAAAEVPAQTGPVSNRDKVLAAVVDGARTARDITDRTGLNKGTVSREVKALIASGSLVKGADGMLTAGEVSA</sequence>
<feature type="binding site" evidence="3">
    <location>
        <begin position="322"/>
        <end position="329"/>
    </location>
    <ligand>
        <name>ATP</name>
        <dbReference type="ChEBI" id="CHEBI:30616"/>
    </ligand>
</feature>
<evidence type="ECO:0000256" key="3">
    <source>
        <dbReference type="PROSITE-ProRule" id="PRU00289"/>
    </source>
</evidence>
<evidence type="ECO:0000256" key="2">
    <source>
        <dbReference type="ARBA" id="ARBA00022840"/>
    </source>
</evidence>
<feature type="domain" description="FtsK" evidence="5">
    <location>
        <begin position="307"/>
        <end position="497"/>
    </location>
</feature>
<reference evidence="7" key="1">
    <citation type="journal article" date="2019" name="Int. J. Syst. Evol. Microbiol.">
        <title>The Global Catalogue of Microorganisms (GCM) 10K type strain sequencing project: providing services to taxonomists for standard genome sequencing and annotation.</title>
        <authorList>
            <consortium name="The Broad Institute Genomics Platform"/>
            <consortium name="The Broad Institute Genome Sequencing Center for Infectious Disease"/>
            <person name="Wu L."/>
            <person name="Ma J."/>
        </authorList>
    </citation>
    <scope>NUCLEOTIDE SEQUENCE [LARGE SCALE GENOMIC DNA]</scope>
    <source>
        <strain evidence="7">JCM 16578</strain>
    </source>
</reference>
<evidence type="ECO:0000259" key="5">
    <source>
        <dbReference type="PROSITE" id="PS50901"/>
    </source>
</evidence>
<protein>
    <recommendedName>
        <fullName evidence="5">FtsK domain-containing protein</fullName>
    </recommendedName>
</protein>
<evidence type="ECO:0000313" key="7">
    <source>
        <dbReference type="Proteomes" id="UP001501563"/>
    </source>
</evidence>
<evidence type="ECO:0000256" key="4">
    <source>
        <dbReference type="SAM" id="MobiDB-lite"/>
    </source>
</evidence>
<dbReference type="EMBL" id="BAAAZA010000082">
    <property type="protein sequence ID" value="GAA3909187.1"/>
    <property type="molecule type" value="Genomic_DNA"/>
</dbReference>
<feature type="compositionally biased region" description="Low complexity" evidence="4">
    <location>
        <begin position="75"/>
        <end position="91"/>
    </location>
</feature>
<evidence type="ECO:0000313" key="6">
    <source>
        <dbReference type="EMBL" id="GAA3909187.1"/>
    </source>
</evidence>
<dbReference type="Proteomes" id="UP001501563">
    <property type="component" value="Unassembled WGS sequence"/>
</dbReference>
<comment type="caution">
    <text evidence="6">The sequence shown here is derived from an EMBL/GenBank/DDBJ whole genome shotgun (WGS) entry which is preliminary data.</text>
</comment>